<dbReference type="PANTHER" id="PTHR33371">
    <property type="entry name" value="INTERMEMBRANE PHOSPHOLIPID TRANSPORT SYSTEM BINDING PROTEIN MLAD-RELATED"/>
    <property type="match status" value="1"/>
</dbReference>
<dbReference type="EMBL" id="JADQDK010000001">
    <property type="protein sequence ID" value="MBW0134818.1"/>
    <property type="molecule type" value="Genomic_DNA"/>
</dbReference>
<dbReference type="RefSeq" id="WP_218600753.1">
    <property type="nucleotide sequence ID" value="NZ_JADQDJ010000002.1"/>
</dbReference>
<name>A0ABS6USI6_9PSEU</name>
<evidence type="ECO:0000313" key="5">
    <source>
        <dbReference type="Proteomes" id="UP000694287"/>
    </source>
</evidence>
<proteinExistence type="predicted"/>
<feature type="region of interest" description="Disordered" evidence="1">
    <location>
        <begin position="421"/>
        <end position="456"/>
    </location>
</feature>
<organism evidence="4 5">
    <name type="scientific">Pseudonocardia abyssalis</name>
    <dbReference type="NCBI Taxonomy" id="2792008"/>
    <lineage>
        <taxon>Bacteria</taxon>
        <taxon>Bacillati</taxon>
        <taxon>Actinomycetota</taxon>
        <taxon>Actinomycetes</taxon>
        <taxon>Pseudonocardiales</taxon>
        <taxon>Pseudonocardiaceae</taxon>
        <taxon>Pseudonocardia</taxon>
    </lineage>
</organism>
<comment type="caution">
    <text evidence="4">The sequence shown here is derived from an EMBL/GenBank/DDBJ whole genome shotgun (WGS) entry which is preliminary data.</text>
</comment>
<keyword evidence="5" id="KW-1185">Reference proteome</keyword>
<feature type="region of interest" description="Disordered" evidence="1">
    <location>
        <begin position="116"/>
        <end position="137"/>
    </location>
</feature>
<dbReference type="Proteomes" id="UP000694287">
    <property type="component" value="Unassembled WGS sequence"/>
</dbReference>
<dbReference type="InterPro" id="IPR052336">
    <property type="entry name" value="MlaD_Phospholipid_Transporter"/>
</dbReference>
<feature type="domain" description="Mce/MlaD" evidence="3">
    <location>
        <begin position="41"/>
        <end position="116"/>
    </location>
</feature>
<dbReference type="Pfam" id="PF02470">
    <property type="entry name" value="MlaD"/>
    <property type="match status" value="1"/>
</dbReference>
<reference evidence="4 5" key="1">
    <citation type="submission" date="2020-11" db="EMBL/GenBank/DDBJ databases">
        <title>Pseudonocardia abyssalis sp. nov. and Pseudonocardia oceani sp. nov., description and phylogenomic analysis of two novel actinomycetes isolated from the deep Southern Ocean.</title>
        <authorList>
            <person name="Parra J."/>
        </authorList>
    </citation>
    <scope>NUCLEOTIDE SEQUENCE [LARGE SCALE GENOMIC DNA]</scope>
    <source>
        <strain evidence="4 5">KRD-168</strain>
    </source>
</reference>
<evidence type="ECO:0000259" key="3">
    <source>
        <dbReference type="Pfam" id="PF02470"/>
    </source>
</evidence>
<feature type="signal peptide" evidence="2">
    <location>
        <begin position="1"/>
        <end position="29"/>
    </location>
</feature>
<gene>
    <name evidence="4" type="ORF">I4I81_11175</name>
</gene>
<dbReference type="PANTHER" id="PTHR33371:SF4">
    <property type="entry name" value="INTERMEMBRANE PHOSPHOLIPID TRANSPORT SYSTEM BINDING PROTEIN MLAD"/>
    <property type="match status" value="1"/>
</dbReference>
<protein>
    <submittedName>
        <fullName evidence="4">MCE family protein</fullName>
    </submittedName>
</protein>
<sequence>MITSATRTWLMVRLRVVVLTLAAAAAATAATVPVQYAAADNQLVAMFADASPLLEGNDVQVGGVPVGRIDTMEVVGTESRVTMTIEPSALPVHRDARLTIRPVSLLGERYLDLDRGSPDTPVLAPGEALPSSQTEQPPDLDQILNALDDPTAGALGATVSTLGEGMQGNGANADAAIVALAPALGDTEELVSVLEGQTELLTRLIENAEPVAGALATEDGQRLDQLVTSADMLLATTADRQEALEATLIEMPSTLAAARAALEDLAGVTRSTTPSLRAMRPVTDDLSEISAELQRFADSADPALASADPVLERAAELLAAARPVTAALRPAGPDLRGTAGALAPVVNEFADALPSFWSFIEGWALTTNGHDGLSHYFRALVTVNTDQITRALPPAAPLIDGNPDEDGAAGLPLPGITPEGAPMGGILQPGSGADGGVTGLDPEQEGDALSYLLGDN</sequence>
<keyword evidence="2" id="KW-0732">Signal</keyword>
<feature type="chain" id="PRO_5045444292" evidence="2">
    <location>
        <begin position="30"/>
        <end position="456"/>
    </location>
</feature>
<evidence type="ECO:0000256" key="2">
    <source>
        <dbReference type="SAM" id="SignalP"/>
    </source>
</evidence>
<accession>A0ABS6USI6</accession>
<evidence type="ECO:0000256" key="1">
    <source>
        <dbReference type="SAM" id="MobiDB-lite"/>
    </source>
</evidence>
<evidence type="ECO:0000313" key="4">
    <source>
        <dbReference type="EMBL" id="MBW0134818.1"/>
    </source>
</evidence>
<dbReference type="InterPro" id="IPR003399">
    <property type="entry name" value="Mce/MlaD"/>
</dbReference>